<organism evidence="3 4">
    <name type="scientific">Paenibacillus glycanilyticus</name>
    <dbReference type="NCBI Taxonomy" id="126569"/>
    <lineage>
        <taxon>Bacteria</taxon>
        <taxon>Bacillati</taxon>
        <taxon>Bacillota</taxon>
        <taxon>Bacilli</taxon>
        <taxon>Bacillales</taxon>
        <taxon>Paenibacillaceae</taxon>
        <taxon>Paenibacillus</taxon>
    </lineage>
</organism>
<evidence type="ECO:0000313" key="4">
    <source>
        <dbReference type="Proteomes" id="UP001285921"/>
    </source>
</evidence>
<keyword evidence="2" id="KW-1133">Transmembrane helix</keyword>
<evidence type="ECO:0000313" key="3">
    <source>
        <dbReference type="EMBL" id="GMK45824.1"/>
    </source>
</evidence>
<keyword evidence="2" id="KW-0812">Transmembrane</keyword>
<feature type="transmembrane region" description="Helical" evidence="2">
    <location>
        <begin position="65"/>
        <end position="86"/>
    </location>
</feature>
<dbReference type="Proteomes" id="UP001285921">
    <property type="component" value="Unassembled WGS sequence"/>
</dbReference>
<evidence type="ECO:0000256" key="2">
    <source>
        <dbReference type="SAM" id="Phobius"/>
    </source>
</evidence>
<accession>A0ABQ6NPC4</accession>
<evidence type="ECO:0008006" key="5">
    <source>
        <dbReference type="Google" id="ProtNLM"/>
    </source>
</evidence>
<proteinExistence type="predicted"/>
<dbReference type="RefSeq" id="WP_317980389.1">
    <property type="nucleotide sequence ID" value="NZ_BTCL01000009.1"/>
</dbReference>
<feature type="region of interest" description="Disordered" evidence="1">
    <location>
        <begin position="1"/>
        <end position="53"/>
    </location>
</feature>
<reference evidence="3 4" key="1">
    <citation type="submission" date="2023-05" db="EMBL/GenBank/DDBJ databases">
        <title>Draft genome of Paenibacillus sp. CCS26.</title>
        <authorList>
            <person name="Akita H."/>
            <person name="Shinto Y."/>
            <person name="Kimura Z."/>
        </authorList>
    </citation>
    <scope>NUCLEOTIDE SEQUENCE [LARGE SCALE GENOMIC DNA]</scope>
    <source>
        <strain evidence="3 4">CCS26</strain>
    </source>
</reference>
<sequence>MKRRGNDSNVMLAEAAKGQPAQGFPPSAGNKTKPSGAGKAGTGAQETVVEEPAQSARPSVYRTRWGAWLLIAAGWLMSLAGMLTRGGAVETFMLIVLSLLPLLSIVMPLLSTLGLTVSRIIPEAKIKDGDEAVIRLTLRRSSIVPFVWIAVHDGMTNTSAAKRTSLDYRYLVAPLLRKEMEISYSVLAVRRGEHQFGQVTVTVGDWLGLTAFHKKLECPGTLVAVPALPEQQRRRAEQLHGAMAEQVSGDSSAAFISDGGEISAIAADRLLQQAGIGPDSRPYREGDSMRHINWRAAAKGRGMFTKQHLLEQPAEIIMIADTHSAAFNHDGRLFDASLAWLARGIEQAAADGCDVRLLAGTVGTGGAKEKQKRGGQAGHQQVNQLLERLARLKLTKTAVSVDSLRTELGGLKAGSVIHVYTADWKSGQSWIKLAAYAADQKCGIRLHVVTKQTVLTFAMREQQRLLEEAGLSVNWLAYPDKMNRPTQTAEGGSRHAR</sequence>
<feature type="transmembrane region" description="Helical" evidence="2">
    <location>
        <begin position="92"/>
        <end position="117"/>
    </location>
</feature>
<gene>
    <name evidence="3" type="ORF">PghCCS26_29520</name>
</gene>
<dbReference type="PANTHER" id="PTHR34351">
    <property type="entry name" value="SLR1927 PROTEIN-RELATED"/>
    <property type="match status" value="1"/>
</dbReference>
<name>A0ABQ6NPC4_9BACL</name>
<dbReference type="EMBL" id="BTCL01000009">
    <property type="protein sequence ID" value="GMK45824.1"/>
    <property type="molecule type" value="Genomic_DNA"/>
</dbReference>
<comment type="caution">
    <text evidence="3">The sequence shown here is derived from an EMBL/GenBank/DDBJ whole genome shotgun (WGS) entry which is preliminary data.</text>
</comment>
<dbReference type="PANTHER" id="PTHR34351:SF2">
    <property type="entry name" value="DUF58 DOMAIN-CONTAINING PROTEIN"/>
    <property type="match status" value="1"/>
</dbReference>
<protein>
    <recommendedName>
        <fullName evidence="5">DUF58 domain-containing protein</fullName>
    </recommendedName>
</protein>
<keyword evidence="2" id="KW-0472">Membrane</keyword>
<keyword evidence="4" id="KW-1185">Reference proteome</keyword>
<evidence type="ECO:0000256" key="1">
    <source>
        <dbReference type="SAM" id="MobiDB-lite"/>
    </source>
</evidence>